<protein>
    <submittedName>
        <fullName evidence="1">Uncharacterized protein</fullName>
    </submittedName>
</protein>
<dbReference type="GO" id="GO:0000288">
    <property type="term" value="P:nuclear-transcribed mRNA catabolic process, deadenylation-dependent decay"/>
    <property type="evidence" value="ECO:0007669"/>
    <property type="project" value="TreeGrafter"/>
</dbReference>
<dbReference type="EMBL" id="PGCI01000225">
    <property type="protein sequence ID" value="PLW33222.1"/>
    <property type="molecule type" value="Genomic_DNA"/>
</dbReference>
<evidence type="ECO:0000313" key="2">
    <source>
        <dbReference type="Proteomes" id="UP000235392"/>
    </source>
</evidence>
<dbReference type="PANTHER" id="PTHR47093:SF1">
    <property type="entry name" value="PROTEIN JSN1-RELATED"/>
    <property type="match status" value="1"/>
</dbReference>
<proteinExistence type="predicted"/>
<dbReference type="InterPro" id="IPR052645">
    <property type="entry name" value="Pumilio_domain_protein"/>
</dbReference>
<name>A0A2N5U675_9BASI</name>
<accession>A0A2N5U675</accession>
<dbReference type="PANTHER" id="PTHR47093">
    <property type="entry name" value="PROTEIN JSN1-RELATED"/>
    <property type="match status" value="1"/>
</dbReference>
<reference evidence="1 2" key="1">
    <citation type="submission" date="2017-11" db="EMBL/GenBank/DDBJ databases">
        <title>De novo assembly and phasing of dikaryotic genomes from two isolates of Puccinia coronata f. sp. avenae, the causal agent of oat crown rust.</title>
        <authorList>
            <person name="Miller M.E."/>
            <person name="Zhang Y."/>
            <person name="Omidvar V."/>
            <person name="Sperschneider J."/>
            <person name="Schwessinger B."/>
            <person name="Raley C."/>
            <person name="Palmer J.M."/>
            <person name="Garnica D."/>
            <person name="Upadhyaya N."/>
            <person name="Rathjen J."/>
            <person name="Taylor J.M."/>
            <person name="Park R.F."/>
            <person name="Dodds P.N."/>
            <person name="Hirsch C.D."/>
            <person name="Kianian S.F."/>
            <person name="Figueroa M."/>
        </authorList>
    </citation>
    <scope>NUCLEOTIDE SEQUENCE [LARGE SCALE GENOMIC DNA]</scope>
    <source>
        <strain evidence="1">12SD80</strain>
    </source>
</reference>
<dbReference type="Proteomes" id="UP000235392">
    <property type="component" value="Unassembled WGS sequence"/>
</dbReference>
<gene>
    <name evidence="1" type="ORF">PCASD_09505</name>
</gene>
<dbReference type="AlphaFoldDB" id="A0A2N5U675"/>
<evidence type="ECO:0000313" key="1">
    <source>
        <dbReference type="EMBL" id="PLW33222.1"/>
    </source>
</evidence>
<organism evidence="1 2">
    <name type="scientific">Puccinia coronata f. sp. avenae</name>
    <dbReference type="NCBI Taxonomy" id="200324"/>
    <lineage>
        <taxon>Eukaryota</taxon>
        <taxon>Fungi</taxon>
        <taxon>Dikarya</taxon>
        <taxon>Basidiomycota</taxon>
        <taxon>Pucciniomycotina</taxon>
        <taxon>Pucciniomycetes</taxon>
        <taxon>Pucciniales</taxon>
        <taxon>Pucciniaceae</taxon>
        <taxon>Puccinia</taxon>
    </lineage>
</organism>
<sequence>MFSSNQDAHVVALCATSDHHRVSQERDRCCWTLGNYGRFGARSMRTCLESKHAGRLQIKRVAIAVILNSITRATNPNGTLQLTCLLDSPGLPGQYRLLAPRLALPRIPHISVPINLPP</sequence>
<comment type="caution">
    <text evidence="1">The sequence shown here is derived from an EMBL/GenBank/DDBJ whole genome shotgun (WGS) entry which is preliminary data.</text>
</comment>